<dbReference type="SUPFAM" id="SSF51182">
    <property type="entry name" value="RmlC-like cupins"/>
    <property type="match status" value="1"/>
</dbReference>
<organism evidence="1 2">
    <name type="scientific">Enterovirga aerilata</name>
    <dbReference type="NCBI Taxonomy" id="2730920"/>
    <lineage>
        <taxon>Bacteria</taxon>
        <taxon>Pseudomonadati</taxon>
        <taxon>Pseudomonadota</taxon>
        <taxon>Alphaproteobacteria</taxon>
        <taxon>Hyphomicrobiales</taxon>
        <taxon>Methylobacteriaceae</taxon>
        <taxon>Enterovirga</taxon>
    </lineage>
</organism>
<dbReference type="AlphaFoldDB" id="A0A849HV20"/>
<comment type="caution">
    <text evidence="1">The sequence shown here is derived from an EMBL/GenBank/DDBJ whole genome shotgun (WGS) entry which is preliminary data.</text>
</comment>
<dbReference type="RefSeq" id="WP_171217238.1">
    <property type="nucleotide sequence ID" value="NZ_JABEPP010000001.1"/>
</dbReference>
<dbReference type="Gene3D" id="2.60.120.10">
    <property type="entry name" value="Jelly Rolls"/>
    <property type="match status" value="1"/>
</dbReference>
<protein>
    <recommendedName>
        <fullName evidence="3">Cupin domain-containing protein</fullName>
    </recommendedName>
</protein>
<dbReference type="InterPro" id="IPR011051">
    <property type="entry name" value="RmlC_Cupin_sf"/>
</dbReference>
<dbReference type="Proteomes" id="UP000564885">
    <property type="component" value="Unassembled WGS sequence"/>
</dbReference>
<dbReference type="InterPro" id="IPR014710">
    <property type="entry name" value="RmlC-like_jellyroll"/>
</dbReference>
<dbReference type="EMBL" id="JABEPP010000001">
    <property type="protein sequence ID" value="NNM70952.1"/>
    <property type="molecule type" value="Genomic_DNA"/>
</dbReference>
<evidence type="ECO:0008006" key="3">
    <source>
        <dbReference type="Google" id="ProtNLM"/>
    </source>
</evidence>
<accession>A0A849HV20</accession>
<reference evidence="1 2" key="1">
    <citation type="submission" date="2020-04" db="EMBL/GenBank/DDBJ databases">
        <title>Enterovirga sp. isolate from soil.</title>
        <authorList>
            <person name="Chea S."/>
            <person name="Kim D.-U."/>
        </authorList>
    </citation>
    <scope>NUCLEOTIDE SEQUENCE [LARGE SCALE GENOMIC DNA]</scope>
    <source>
        <strain evidence="1 2">DB1703</strain>
    </source>
</reference>
<evidence type="ECO:0000313" key="2">
    <source>
        <dbReference type="Proteomes" id="UP000564885"/>
    </source>
</evidence>
<evidence type="ECO:0000313" key="1">
    <source>
        <dbReference type="EMBL" id="NNM70952.1"/>
    </source>
</evidence>
<name>A0A849HV20_9HYPH</name>
<keyword evidence="2" id="KW-1185">Reference proteome</keyword>
<proteinExistence type="predicted"/>
<gene>
    <name evidence="1" type="ORF">HJG44_00895</name>
</gene>
<sequence length="146" mass="16524">MAMTPGSAVPRGPWPQWLKDDLARAEQNGCVGTELVSEDERVRVWTIRLKPGERIGFHKHVLDYFWTALNPGRARSNHADGTTYETEYYAGETQHARYAAGEYKIHDLENIGETDLLFSTVEFKDSANKPLPIPDSVRLQPQKRAA</sequence>